<dbReference type="RefSeq" id="XP_018325900.1">
    <property type="nucleotide sequence ID" value="XM_018470398.1"/>
</dbReference>
<protein>
    <submittedName>
        <fullName evidence="3">Uncharacterized protein LOC108737523 isoform X2</fullName>
    </submittedName>
</protein>
<dbReference type="Proteomes" id="UP000192223">
    <property type="component" value="Unplaced"/>
</dbReference>
<accession>A0A1W4X0R2</accession>
<name>A0A1W4X0R2_AGRPL</name>
<keyword evidence="2" id="KW-1185">Reference proteome</keyword>
<organism evidence="2 3">
    <name type="scientific">Agrilus planipennis</name>
    <name type="common">Emerald ash borer</name>
    <name type="synonym">Agrilus marcopoli</name>
    <dbReference type="NCBI Taxonomy" id="224129"/>
    <lineage>
        <taxon>Eukaryota</taxon>
        <taxon>Metazoa</taxon>
        <taxon>Ecdysozoa</taxon>
        <taxon>Arthropoda</taxon>
        <taxon>Hexapoda</taxon>
        <taxon>Insecta</taxon>
        <taxon>Pterygota</taxon>
        <taxon>Neoptera</taxon>
        <taxon>Endopterygota</taxon>
        <taxon>Coleoptera</taxon>
        <taxon>Polyphaga</taxon>
        <taxon>Elateriformia</taxon>
        <taxon>Buprestoidea</taxon>
        <taxon>Buprestidae</taxon>
        <taxon>Agrilinae</taxon>
        <taxon>Agrilus</taxon>
    </lineage>
</organism>
<dbReference type="AlphaFoldDB" id="A0A1W4X0R2"/>
<keyword evidence="1" id="KW-0472">Membrane</keyword>
<gene>
    <name evidence="3" type="primary">LOC108737523</name>
</gene>
<feature type="transmembrane region" description="Helical" evidence="1">
    <location>
        <begin position="20"/>
        <end position="37"/>
    </location>
</feature>
<evidence type="ECO:0000313" key="2">
    <source>
        <dbReference type="Proteomes" id="UP000192223"/>
    </source>
</evidence>
<sequence>MTLVAKECEIRSFEMKSQQIGCIVLTFLIITSAYSRMQLRSSYAGFDRKTLKTARGFGKRFVSPPTVNNLLLKWLMENKLKALDQKKKITGYIKNKITF</sequence>
<keyword evidence="1" id="KW-0812">Transmembrane</keyword>
<reference evidence="3" key="1">
    <citation type="submission" date="2025-08" db="UniProtKB">
        <authorList>
            <consortium name="RefSeq"/>
        </authorList>
    </citation>
    <scope>IDENTIFICATION</scope>
    <source>
        <tissue evidence="3">Entire body</tissue>
    </source>
</reference>
<dbReference type="GeneID" id="108737523"/>
<proteinExistence type="predicted"/>
<evidence type="ECO:0000313" key="3">
    <source>
        <dbReference type="RefSeq" id="XP_018325900.1"/>
    </source>
</evidence>
<evidence type="ECO:0000256" key="1">
    <source>
        <dbReference type="SAM" id="Phobius"/>
    </source>
</evidence>
<keyword evidence="1" id="KW-1133">Transmembrane helix</keyword>